<dbReference type="Proteomes" id="UP000286100">
    <property type="component" value="Unassembled WGS sequence"/>
</dbReference>
<feature type="domain" description="General secretion pathway GspH" evidence="12">
    <location>
        <begin position="69"/>
        <end position="170"/>
    </location>
</feature>
<dbReference type="GO" id="GO:0015628">
    <property type="term" value="P:protein secretion by the type II secretion system"/>
    <property type="evidence" value="ECO:0007669"/>
    <property type="project" value="InterPro"/>
</dbReference>
<sequence>MRISATGDKAEHGFRLVRRSAEHGFTPVRRSAEHGFTLVELMIVLAIVGLMSAVVILTMPDPRGRLMDEAERFAARVQVARDGAVIDGREMSLTVDPLGYGFQERRRGEWRPMQQRALARADWPQGTRVTIGRDSRKTIIFDTTGLASEPATVTLRREGEEIAIAIGQDGTINVGS</sequence>
<protein>
    <recommendedName>
        <fullName evidence="2">Type II secretion system protein H</fullName>
    </recommendedName>
    <alternativeName>
        <fullName evidence="10">General secretion pathway protein H</fullName>
    </alternativeName>
</protein>
<dbReference type="EMBL" id="QYUM01000002">
    <property type="protein sequence ID" value="RJF92937.1"/>
    <property type="molecule type" value="Genomic_DNA"/>
</dbReference>
<evidence type="ECO:0000256" key="5">
    <source>
        <dbReference type="ARBA" id="ARBA00022519"/>
    </source>
</evidence>
<evidence type="ECO:0000256" key="6">
    <source>
        <dbReference type="ARBA" id="ARBA00022692"/>
    </source>
</evidence>
<dbReference type="OrthoDB" id="7189369at2"/>
<evidence type="ECO:0000313" key="14">
    <source>
        <dbReference type="Proteomes" id="UP000286100"/>
    </source>
</evidence>
<keyword evidence="3" id="KW-1003">Cell membrane</keyword>
<keyword evidence="6 11" id="KW-0812">Transmembrane</keyword>
<comment type="subcellular location">
    <subcellularLocation>
        <location evidence="1">Cell inner membrane</location>
        <topology evidence="1">Single-pass membrane protein</topology>
    </subcellularLocation>
</comment>
<proteinExistence type="inferred from homology"/>
<dbReference type="PROSITE" id="PS00409">
    <property type="entry name" value="PROKAR_NTER_METHYL"/>
    <property type="match status" value="1"/>
</dbReference>
<feature type="transmembrane region" description="Helical" evidence="11">
    <location>
        <begin position="35"/>
        <end position="57"/>
    </location>
</feature>
<dbReference type="NCBIfam" id="TIGR01708">
    <property type="entry name" value="typeII_sec_gspH"/>
    <property type="match status" value="1"/>
</dbReference>
<comment type="caution">
    <text evidence="13">The sequence shown here is derived from an EMBL/GenBank/DDBJ whole genome shotgun (WGS) entry which is preliminary data.</text>
</comment>
<evidence type="ECO:0000256" key="1">
    <source>
        <dbReference type="ARBA" id="ARBA00004377"/>
    </source>
</evidence>
<dbReference type="Pfam" id="PF12019">
    <property type="entry name" value="GspH"/>
    <property type="match status" value="1"/>
</dbReference>
<evidence type="ECO:0000313" key="13">
    <source>
        <dbReference type="EMBL" id="RJF92937.1"/>
    </source>
</evidence>
<keyword evidence="8 11" id="KW-0472">Membrane</keyword>
<dbReference type="Gene3D" id="3.55.40.10">
    <property type="entry name" value="minor pseudopilin epsh domain"/>
    <property type="match status" value="1"/>
</dbReference>
<reference evidence="13 14" key="1">
    <citation type="submission" date="2018-09" db="EMBL/GenBank/DDBJ databases">
        <authorList>
            <person name="Zhu H."/>
        </authorList>
    </citation>
    <scope>NUCLEOTIDE SEQUENCE [LARGE SCALE GENOMIC DNA]</scope>
    <source>
        <strain evidence="13 14">K2R01-6</strain>
    </source>
</reference>
<evidence type="ECO:0000256" key="11">
    <source>
        <dbReference type="SAM" id="Phobius"/>
    </source>
</evidence>
<name>A0A418WNX3_9SPHN</name>
<evidence type="ECO:0000256" key="2">
    <source>
        <dbReference type="ARBA" id="ARBA00021549"/>
    </source>
</evidence>
<dbReference type="InterPro" id="IPR002416">
    <property type="entry name" value="T2SS_protein-GspH"/>
</dbReference>
<dbReference type="PRINTS" id="PR00885">
    <property type="entry name" value="BCTERIALGSPH"/>
</dbReference>
<keyword evidence="4" id="KW-0488">Methylation</keyword>
<evidence type="ECO:0000256" key="9">
    <source>
        <dbReference type="ARBA" id="ARBA00025772"/>
    </source>
</evidence>
<dbReference type="GO" id="GO:0015627">
    <property type="term" value="C:type II protein secretion system complex"/>
    <property type="evidence" value="ECO:0007669"/>
    <property type="project" value="InterPro"/>
</dbReference>
<dbReference type="NCBIfam" id="TIGR02532">
    <property type="entry name" value="IV_pilin_GFxxxE"/>
    <property type="match status" value="1"/>
</dbReference>
<accession>A0A418WNX3</accession>
<evidence type="ECO:0000256" key="8">
    <source>
        <dbReference type="ARBA" id="ARBA00023136"/>
    </source>
</evidence>
<evidence type="ECO:0000256" key="3">
    <source>
        <dbReference type="ARBA" id="ARBA00022475"/>
    </source>
</evidence>
<dbReference type="AlphaFoldDB" id="A0A418WNX3"/>
<keyword evidence="5" id="KW-0997">Cell inner membrane</keyword>
<dbReference type="InterPro" id="IPR022346">
    <property type="entry name" value="T2SS_GspH"/>
</dbReference>
<dbReference type="InterPro" id="IPR045584">
    <property type="entry name" value="Pilin-like"/>
</dbReference>
<dbReference type="SUPFAM" id="SSF54523">
    <property type="entry name" value="Pili subunits"/>
    <property type="match status" value="1"/>
</dbReference>
<gene>
    <name evidence="13" type="primary">gspH</name>
    <name evidence="13" type="ORF">D3876_00665</name>
</gene>
<organism evidence="13 14">
    <name type="scientific">Sphingomonas cavernae</name>
    <dbReference type="NCBI Taxonomy" id="2320861"/>
    <lineage>
        <taxon>Bacteria</taxon>
        <taxon>Pseudomonadati</taxon>
        <taxon>Pseudomonadota</taxon>
        <taxon>Alphaproteobacteria</taxon>
        <taxon>Sphingomonadales</taxon>
        <taxon>Sphingomonadaceae</taxon>
        <taxon>Sphingomonas</taxon>
    </lineage>
</organism>
<dbReference type="GO" id="GO:0005886">
    <property type="term" value="C:plasma membrane"/>
    <property type="evidence" value="ECO:0007669"/>
    <property type="project" value="UniProtKB-SubCell"/>
</dbReference>
<dbReference type="InterPro" id="IPR049875">
    <property type="entry name" value="TypeII_GspH"/>
</dbReference>
<keyword evidence="7 11" id="KW-1133">Transmembrane helix</keyword>
<dbReference type="InterPro" id="IPR012902">
    <property type="entry name" value="N_methyl_site"/>
</dbReference>
<dbReference type="Pfam" id="PF07963">
    <property type="entry name" value="N_methyl"/>
    <property type="match status" value="1"/>
</dbReference>
<evidence type="ECO:0000256" key="10">
    <source>
        <dbReference type="ARBA" id="ARBA00030775"/>
    </source>
</evidence>
<comment type="similarity">
    <text evidence="9">Belongs to the GSP H family.</text>
</comment>
<evidence type="ECO:0000256" key="7">
    <source>
        <dbReference type="ARBA" id="ARBA00022989"/>
    </source>
</evidence>
<keyword evidence="14" id="KW-1185">Reference proteome</keyword>
<evidence type="ECO:0000256" key="4">
    <source>
        <dbReference type="ARBA" id="ARBA00022481"/>
    </source>
</evidence>
<evidence type="ECO:0000259" key="12">
    <source>
        <dbReference type="Pfam" id="PF12019"/>
    </source>
</evidence>